<evidence type="ECO:0000313" key="5">
    <source>
        <dbReference type="EMBL" id="SHM03338.1"/>
    </source>
</evidence>
<dbReference type="SUPFAM" id="SSF56300">
    <property type="entry name" value="Metallo-dependent phosphatases"/>
    <property type="match status" value="1"/>
</dbReference>
<dbReference type="InterPro" id="IPR002372">
    <property type="entry name" value="PQQ_rpt_dom"/>
</dbReference>
<dbReference type="InterPro" id="IPR051918">
    <property type="entry name" value="STPP_CPPED1"/>
</dbReference>
<keyword evidence="6" id="KW-1185">Reference proteome</keyword>
<gene>
    <name evidence="5" type="ORF">SAMN05444266_106139</name>
</gene>
<dbReference type="Gene3D" id="2.130.10.10">
    <property type="entry name" value="YVTN repeat-like/Quinoprotein amine dehydrogenase"/>
    <property type="match status" value="1"/>
</dbReference>
<feature type="domain" description="Calcineurin-like phosphoesterase N-terminal" evidence="4">
    <location>
        <begin position="38"/>
        <end position="101"/>
    </location>
</feature>
<feature type="signal peptide" evidence="1">
    <location>
        <begin position="1"/>
        <end position="19"/>
    </location>
</feature>
<dbReference type="GO" id="GO:0016787">
    <property type="term" value="F:hydrolase activity"/>
    <property type="evidence" value="ECO:0007669"/>
    <property type="project" value="InterPro"/>
</dbReference>
<evidence type="ECO:0000256" key="1">
    <source>
        <dbReference type="SAM" id="SignalP"/>
    </source>
</evidence>
<dbReference type="Pfam" id="PF00149">
    <property type="entry name" value="Metallophos"/>
    <property type="match status" value="1"/>
</dbReference>
<name>A0A1M7FHS1_9BACT</name>
<dbReference type="AlphaFoldDB" id="A0A1M7FHS1"/>
<dbReference type="Pfam" id="PF13360">
    <property type="entry name" value="PQQ_2"/>
    <property type="match status" value="1"/>
</dbReference>
<accession>A0A1M7FHS1</accession>
<dbReference type="Gene3D" id="3.60.21.10">
    <property type="match status" value="1"/>
</dbReference>
<dbReference type="InterPro" id="IPR015943">
    <property type="entry name" value="WD40/YVTN_repeat-like_dom_sf"/>
</dbReference>
<evidence type="ECO:0000259" key="4">
    <source>
        <dbReference type="Pfam" id="PF16371"/>
    </source>
</evidence>
<dbReference type="PANTHER" id="PTHR43143:SF1">
    <property type="entry name" value="SERINE_THREONINE-PROTEIN PHOSPHATASE CPPED1"/>
    <property type="match status" value="1"/>
</dbReference>
<dbReference type="RefSeq" id="WP_073083079.1">
    <property type="nucleotide sequence ID" value="NZ_FRBL01000006.1"/>
</dbReference>
<dbReference type="InterPro" id="IPR018391">
    <property type="entry name" value="PQQ_b-propeller_rpt"/>
</dbReference>
<reference evidence="5 6" key="1">
    <citation type="submission" date="2016-11" db="EMBL/GenBank/DDBJ databases">
        <authorList>
            <person name="Jaros S."/>
            <person name="Januszkiewicz K."/>
            <person name="Wedrychowicz H."/>
        </authorList>
    </citation>
    <scope>NUCLEOTIDE SEQUENCE [LARGE SCALE GENOMIC DNA]</scope>
    <source>
        <strain evidence="5 6">DSM 27406</strain>
    </source>
</reference>
<feature type="chain" id="PRO_5013155905" evidence="1">
    <location>
        <begin position="20"/>
        <end position="821"/>
    </location>
</feature>
<dbReference type="Pfam" id="PF16371">
    <property type="entry name" value="MetallophosN"/>
    <property type="match status" value="1"/>
</dbReference>
<dbReference type="SMART" id="SM00564">
    <property type="entry name" value="PQQ"/>
    <property type="match status" value="5"/>
</dbReference>
<dbReference type="Proteomes" id="UP000184420">
    <property type="component" value="Unassembled WGS sequence"/>
</dbReference>
<evidence type="ECO:0000259" key="2">
    <source>
        <dbReference type="Pfam" id="PF00149"/>
    </source>
</evidence>
<dbReference type="InterPro" id="IPR032285">
    <property type="entry name" value="Metallophos_N"/>
</dbReference>
<dbReference type="PANTHER" id="PTHR43143">
    <property type="entry name" value="METALLOPHOSPHOESTERASE, CALCINEURIN SUPERFAMILY"/>
    <property type="match status" value="1"/>
</dbReference>
<feature type="domain" description="Pyrrolo-quinoline quinone repeat" evidence="3">
    <location>
        <begin position="512"/>
        <end position="652"/>
    </location>
</feature>
<feature type="domain" description="Calcineurin-like phosphoesterase" evidence="2">
    <location>
        <begin position="129"/>
        <end position="287"/>
    </location>
</feature>
<organism evidence="5 6">
    <name type="scientific">Chitinophaga jiangningensis</name>
    <dbReference type="NCBI Taxonomy" id="1419482"/>
    <lineage>
        <taxon>Bacteria</taxon>
        <taxon>Pseudomonadati</taxon>
        <taxon>Bacteroidota</taxon>
        <taxon>Chitinophagia</taxon>
        <taxon>Chitinophagales</taxon>
        <taxon>Chitinophagaceae</taxon>
        <taxon>Chitinophaga</taxon>
    </lineage>
</organism>
<keyword evidence="1" id="KW-0732">Signal</keyword>
<evidence type="ECO:0000259" key="3">
    <source>
        <dbReference type="Pfam" id="PF13360"/>
    </source>
</evidence>
<dbReference type="InterPro" id="IPR004843">
    <property type="entry name" value="Calcineurin-like_PHP"/>
</dbReference>
<proteinExistence type="predicted"/>
<sequence>MKIQLIITALFSMAASASAQGLSGNVYHDSNRNGVKDAGEPGIKNISVSDGRHVVKTDAEGNYNLPGHARQKFIFITPAAGYNFVNNYYLPVDSGKSTYNFPMYHTGKTDASSHFVRITDTETSLYGNWINEVKNFARNEAADFIVHTGDICYEKGMQFHAQQVNTKTMGLPVYYCVGNHDLVKGPYGEALYESLFGPVFYSFEYGNTHFVVTPMPYGDYKPSYTYDDLYYWLQNDLANTDPSKSVVVFNHDLLTFGSDFTIKNSKGEVLNLNQHNLKAWIYGHWHYNFAHQHGNSGIRSLCAAPAADGGIDNSISNFELIQVDKDGIQQVTRRYSYVANHISLITPTVNGISYRNGKMQVSANIYQTDEILQTVNYKVYSKKGNLLKSLSLQPSGDWNWHADIEPAVMKPYLKDTCYSTLEATLRSGRVLFRRDTFVMQPPMTVKSTNETWNQTLQNAQRVPVTKQVNFSGLQLLWSSNLGAAVWKSAPILNNGKLYLATIDDENLEKCAIVAMEANTGKVLWRYKTTNSIKHSLSLSGNYLLGTDAEGITYALDAATGKLRWQHNGPMKGLPPYNCGGVVYEDMYITGTGNFLQALDIKTGNPRWTNTSWNGGEATPTAMTIWNNLLITSSNWNHLFAHDLQTGQLRWKRSDGGIRFRSGTPAVHQHKLLVQGINMLHVLNEEGKTIDSIKVNGELKTMTAPAIWQNQVLLATAADGVQTYELGTGKWLYGFKPLQALSFTAPYSLPPAATVESTPIINGNHAFIAAADGWLYVLDLAAKGRLVAKFEVGAPVYADMALAGEVLYVADFSGNVNAFRLH</sequence>
<dbReference type="OrthoDB" id="1776264at2"/>
<dbReference type="InterPro" id="IPR029052">
    <property type="entry name" value="Metallo-depent_PP-like"/>
</dbReference>
<dbReference type="InterPro" id="IPR011047">
    <property type="entry name" value="Quinoprotein_ADH-like_sf"/>
</dbReference>
<dbReference type="Gene3D" id="2.40.10.480">
    <property type="match status" value="1"/>
</dbReference>
<dbReference type="SUPFAM" id="SSF117074">
    <property type="entry name" value="Hypothetical protein PA1324"/>
    <property type="match status" value="1"/>
</dbReference>
<evidence type="ECO:0000313" key="6">
    <source>
        <dbReference type="Proteomes" id="UP000184420"/>
    </source>
</evidence>
<dbReference type="SUPFAM" id="SSF50998">
    <property type="entry name" value="Quinoprotein alcohol dehydrogenase-like"/>
    <property type="match status" value="1"/>
</dbReference>
<dbReference type="EMBL" id="FRBL01000006">
    <property type="protein sequence ID" value="SHM03338.1"/>
    <property type="molecule type" value="Genomic_DNA"/>
</dbReference>
<dbReference type="STRING" id="1419482.SAMN05444266_106139"/>
<protein>
    <submittedName>
        <fullName evidence="5">Outer membrane protein assembly factor BamB, contains PQQ-like beta-propeller repeat</fullName>
    </submittedName>
</protein>